<name>A0AAV2IJB4_LYMST</name>
<protein>
    <submittedName>
        <fullName evidence="1">Uncharacterized protein</fullName>
    </submittedName>
</protein>
<comment type="caution">
    <text evidence="1">The sequence shown here is derived from an EMBL/GenBank/DDBJ whole genome shotgun (WGS) entry which is preliminary data.</text>
</comment>
<keyword evidence="2" id="KW-1185">Reference proteome</keyword>
<dbReference type="AlphaFoldDB" id="A0AAV2IJB4"/>
<evidence type="ECO:0000313" key="2">
    <source>
        <dbReference type="Proteomes" id="UP001497497"/>
    </source>
</evidence>
<dbReference type="Proteomes" id="UP001497497">
    <property type="component" value="Unassembled WGS sequence"/>
</dbReference>
<feature type="non-terminal residue" evidence="1">
    <location>
        <position position="1"/>
    </location>
</feature>
<feature type="non-terminal residue" evidence="1">
    <location>
        <position position="104"/>
    </location>
</feature>
<evidence type="ECO:0000313" key="1">
    <source>
        <dbReference type="EMBL" id="CAL1546935.1"/>
    </source>
</evidence>
<accession>A0AAV2IJB4</accession>
<organism evidence="1 2">
    <name type="scientific">Lymnaea stagnalis</name>
    <name type="common">Great pond snail</name>
    <name type="synonym">Helix stagnalis</name>
    <dbReference type="NCBI Taxonomy" id="6523"/>
    <lineage>
        <taxon>Eukaryota</taxon>
        <taxon>Metazoa</taxon>
        <taxon>Spiralia</taxon>
        <taxon>Lophotrochozoa</taxon>
        <taxon>Mollusca</taxon>
        <taxon>Gastropoda</taxon>
        <taxon>Heterobranchia</taxon>
        <taxon>Euthyneura</taxon>
        <taxon>Panpulmonata</taxon>
        <taxon>Hygrophila</taxon>
        <taxon>Lymnaeoidea</taxon>
        <taxon>Lymnaeidae</taxon>
        <taxon>Lymnaea</taxon>
    </lineage>
</organism>
<gene>
    <name evidence="1" type="ORF">GSLYS_00020312001</name>
</gene>
<reference evidence="1 2" key="1">
    <citation type="submission" date="2024-04" db="EMBL/GenBank/DDBJ databases">
        <authorList>
            <consortium name="Genoscope - CEA"/>
            <person name="William W."/>
        </authorList>
    </citation>
    <scope>NUCLEOTIDE SEQUENCE [LARGE SCALE GENOMIC DNA]</scope>
</reference>
<proteinExistence type="predicted"/>
<dbReference type="EMBL" id="CAXITT010000881">
    <property type="protein sequence ID" value="CAL1546935.1"/>
    <property type="molecule type" value="Genomic_DNA"/>
</dbReference>
<sequence>TEQSNINTSAKTISSLPWNFIQNLWYKKARTDEASYSPPLITHHDIIDDVDFIEDQLNFVIDKVTFEKGDWNAPKALNVAGAASVEMCSEGNMMTEGGSEKRNR</sequence>